<evidence type="ECO:0000313" key="4">
    <source>
        <dbReference type="Proteomes" id="UP000050342"/>
    </source>
</evidence>
<feature type="coiled-coil region" evidence="1">
    <location>
        <begin position="69"/>
        <end position="103"/>
    </location>
</feature>
<feature type="region of interest" description="Disordered" evidence="2">
    <location>
        <begin position="32"/>
        <end position="68"/>
    </location>
</feature>
<gene>
    <name evidence="3" type="ORF">AQS70_03220</name>
</gene>
<keyword evidence="1" id="KW-0175">Coiled coil</keyword>
<name>A0A0Q0WZ50_9PSED</name>
<accession>A0A0Q0WZ50</accession>
<comment type="caution">
    <text evidence="3">The sequence shown here is derived from an EMBL/GenBank/DDBJ whole genome shotgun (WGS) entry which is preliminary data.</text>
</comment>
<sequence length="148" mass="15248">MLGTVNNLASSLNIPVASSATKQPEILNAASSAVKDAEAAPTDPIKPRTARSTAPVPADDKEDKSSNLVKQLKKHIAMLQKQLQQQQQALQKIQSSQQSAEAKAAALTAAQAQVTSTTAALQEATAALLQALTVQGSSRSGSMVSTSA</sequence>
<protein>
    <submittedName>
        <fullName evidence="3">Uncharacterized protein</fullName>
    </submittedName>
</protein>
<dbReference type="AlphaFoldDB" id="A0A0Q0WZ50"/>
<evidence type="ECO:0000256" key="1">
    <source>
        <dbReference type="SAM" id="Coils"/>
    </source>
</evidence>
<dbReference type="EMBL" id="LLWH01000187">
    <property type="protein sequence ID" value="KQB52722.1"/>
    <property type="molecule type" value="Genomic_DNA"/>
</dbReference>
<proteinExistence type="predicted"/>
<evidence type="ECO:0000313" key="3">
    <source>
        <dbReference type="EMBL" id="KQB52722.1"/>
    </source>
</evidence>
<keyword evidence="4" id="KW-1185">Reference proteome</keyword>
<dbReference type="RefSeq" id="WP_055103802.1">
    <property type="nucleotide sequence ID" value="NZ_LLWH01000187.1"/>
</dbReference>
<dbReference type="Proteomes" id="UP000050342">
    <property type="component" value="Unassembled WGS sequence"/>
</dbReference>
<dbReference type="STRING" id="1563157.AQS70_03220"/>
<reference evidence="3 4" key="1">
    <citation type="submission" date="2015-10" db="EMBL/GenBank/DDBJ databases">
        <title>Pseudomonas helleri sp. nov. and Pseudomonas weihenstephanensis sp. nov., isolated from raw cows milk.</title>
        <authorList>
            <person name="Von Neubeck M."/>
            <person name="Huptas C."/>
            <person name="Wenning M."/>
            <person name="Scherer S."/>
        </authorList>
    </citation>
    <scope>NUCLEOTIDE SEQUENCE [LARGE SCALE GENOMIC DNA]</scope>
    <source>
        <strain evidence="3 4">BSTT44</strain>
    </source>
</reference>
<evidence type="ECO:0000256" key="2">
    <source>
        <dbReference type="SAM" id="MobiDB-lite"/>
    </source>
</evidence>
<organism evidence="3 4">
    <name type="scientific">Pseudomonas endophytica</name>
    <dbReference type="NCBI Taxonomy" id="1563157"/>
    <lineage>
        <taxon>Bacteria</taxon>
        <taxon>Pseudomonadati</taxon>
        <taxon>Pseudomonadota</taxon>
        <taxon>Gammaproteobacteria</taxon>
        <taxon>Pseudomonadales</taxon>
        <taxon>Pseudomonadaceae</taxon>
        <taxon>Pseudomonas</taxon>
    </lineage>
</organism>